<sequence>GCDCAFCHTVDLKARSWPGMSHTLSCQTRSAAARLSTALRLDPWLGSAADGAPGGWLSAEARQSADESKPAKPRWRSLRNSTFKPLRAQRPLDALLS</sequence>
<evidence type="ECO:0000313" key="1">
    <source>
        <dbReference type="EMBL" id="KAJ2769021.1"/>
    </source>
</evidence>
<accession>A0ACC1JX34</accession>
<reference evidence="1" key="1">
    <citation type="submission" date="2022-07" db="EMBL/GenBank/DDBJ databases">
        <title>Phylogenomic reconstructions and comparative analyses of Kickxellomycotina fungi.</title>
        <authorList>
            <person name="Reynolds N.K."/>
            <person name="Stajich J.E."/>
            <person name="Barry K."/>
            <person name="Grigoriev I.V."/>
            <person name="Crous P."/>
            <person name="Smith M.E."/>
        </authorList>
    </citation>
    <scope>NUCLEOTIDE SEQUENCE</scope>
    <source>
        <strain evidence="1">CBS 109366</strain>
    </source>
</reference>
<dbReference type="Proteomes" id="UP001140234">
    <property type="component" value="Unassembled WGS sequence"/>
</dbReference>
<organism evidence="1 2">
    <name type="scientific">Coemansia nantahalensis</name>
    <dbReference type="NCBI Taxonomy" id="2789366"/>
    <lineage>
        <taxon>Eukaryota</taxon>
        <taxon>Fungi</taxon>
        <taxon>Fungi incertae sedis</taxon>
        <taxon>Zoopagomycota</taxon>
        <taxon>Kickxellomycotina</taxon>
        <taxon>Kickxellomycetes</taxon>
        <taxon>Kickxellales</taxon>
        <taxon>Kickxellaceae</taxon>
        <taxon>Coemansia</taxon>
    </lineage>
</organism>
<keyword evidence="2" id="KW-1185">Reference proteome</keyword>
<dbReference type="EMBL" id="JANBUJ010001032">
    <property type="protein sequence ID" value="KAJ2769021.1"/>
    <property type="molecule type" value="Genomic_DNA"/>
</dbReference>
<comment type="caution">
    <text evidence="1">The sequence shown here is derived from an EMBL/GenBank/DDBJ whole genome shotgun (WGS) entry which is preliminary data.</text>
</comment>
<gene>
    <name evidence="1" type="ORF">IWQ57_003288</name>
</gene>
<evidence type="ECO:0000313" key="2">
    <source>
        <dbReference type="Proteomes" id="UP001140234"/>
    </source>
</evidence>
<name>A0ACC1JX34_9FUNG</name>
<protein>
    <submittedName>
        <fullName evidence="1">Uncharacterized protein</fullName>
    </submittedName>
</protein>
<proteinExistence type="predicted"/>
<feature type="non-terminal residue" evidence="1">
    <location>
        <position position="1"/>
    </location>
</feature>